<keyword evidence="2 10" id="KW-0547">Nucleotide-binding</keyword>
<dbReference type="EMBL" id="MWWQ01000005">
    <property type="protein sequence ID" value="OZG52887.1"/>
    <property type="molecule type" value="Genomic_DNA"/>
</dbReference>
<evidence type="ECO:0000256" key="11">
    <source>
        <dbReference type="SAM" id="MobiDB-lite"/>
    </source>
</evidence>
<dbReference type="PANTHER" id="PTHR11070:SF69">
    <property type="entry name" value="ATP-DEPENDENT DNA HELICASE UVRD2"/>
    <property type="match status" value="1"/>
</dbReference>
<dbReference type="AlphaFoldDB" id="A0A261F1A9"/>
<dbReference type="Pfam" id="PF13361">
    <property type="entry name" value="UvrD_C"/>
    <property type="match status" value="2"/>
</dbReference>
<proteinExistence type="inferred from homology"/>
<gene>
    <name evidence="14" type="ORF">PSSU_0505</name>
</gene>
<comment type="catalytic activity">
    <reaction evidence="9">
        <text>ATP + H2O = ADP + phosphate + H(+)</text>
        <dbReference type="Rhea" id="RHEA:13065"/>
        <dbReference type="ChEBI" id="CHEBI:15377"/>
        <dbReference type="ChEBI" id="CHEBI:15378"/>
        <dbReference type="ChEBI" id="CHEBI:30616"/>
        <dbReference type="ChEBI" id="CHEBI:43474"/>
        <dbReference type="ChEBI" id="CHEBI:456216"/>
        <dbReference type="EC" id="5.6.2.4"/>
    </reaction>
</comment>
<comment type="caution">
    <text evidence="14">The sequence shown here is derived from an EMBL/GenBank/DDBJ whole genome shotgun (WGS) entry which is preliminary data.</text>
</comment>
<evidence type="ECO:0000256" key="4">
    <source>
        <dbReference type="ARBA" id="ARBA00022806"/>
    </source>
</evidence>
<keyword evidence="4 10" id="KW-0347">Helicase</keyword>
<feature type="region of interest" description="Disordered" evidence="11">
    <location>
        <begin position="392"/>
        <end position="456"/>
    </location>
</feature>
<feature type="domain" description="UvrD-like helicase ATP-binding" evidence="12">
    <location>
        <begin position="14"/>
        <end position="299"/>
    </location>
</feature>
<evidence type="ECO:0000256" key="7">
    <source>
        <dbReference type="ARBA" id="ARBA00034617"/>
    </source>
</evidence>
<sequence>MVGVKHMDPESLLEGLDESQRRAAVATSGPVRIIAGAGAGKTRTITRRIAYACALDVWNPSHVLAVTFSKRAAQEMHSRLDGLGFGDVKARTFHSAALGQLHLVWDAVTTDAFPEIHQSSPKALAEAVRIVTNRTDLDKGAVQDVESEINWAKVSLIAPQDYPTVCKATGRVPPAGLEPDTFAELAQEYERQKAAANRMDFNDILLLVCHIIERFPRQARRIRGGIDCITVDEYQDVSPLQHRLLRLWLGDINEVCVVGDAAQTIYSFAGATSYYLRDFAREFAPVHSDIVLNRDYRSTPQIVQYANRVLAASPHRDEYLELTSAQPKGRDIRPTRYEDDSAEAQGIAARIKRLQEHGVPLGDIGVLTRTNAQLKPIAKALEERGIASSVRKVEFTDGNESETTPQNGDWASAGMSGNAPSDTMAAPSPAASLAPAERTIPASSPSTPTAVATQRRMAAEEQALAQLTQLRQRGSATTMPARQTVSLSTIHAAKGLEWKYVFVAGCADGLIPYHSPTDESEREEERRLMYVAVTRAQKELFPSYASTDAPSTGYAPHERMLSPFLRGK</sequence>
<dbReference type="PROSITE" id="PS51217">
    <property type="entry name" value="UVRD_HELICASE_CTER"/>
    <property type="match status" value="1"/>
</dbReference>
<dbReference type="GO" id="GO:0043138">
    <property type="term" value="F:3'-5' DNA helicase activity"/>
    <property type="evidence" value="ECO:0007669"/>
    <property type="project" value="UniProtKB-EC"/>
</dbReference>
<feature type="binding site" evidence="10">
    <location>
        <begin position="35"/>
        <end position="42"/>
    </location>
    <ligand>
        <name>ATP</name>
        <dbReference type="ChEBI" id="CHEBI:30616"/>
    </ligand>
</feature>
<dbReference type="InterPro" id="IPR000212">
    <property type="entry name" value="DNA_helicase_UvrD/REP"/>
</dbReference>
<dbReference type="PROSITE" id="PS51198">
    <property type="entry name" value="UVRD_HELICASE_ATP_BIND"/>
    <property type="match status" value="1"/>
</dbReference>
<keyword evidence="6" id="KW-0413">Isomerase</keyword>
<evidence type="ECO:0000313" key="14">
    <source>
        <dbReference type="EMBL" id="OZG52887.1"/>
    </source>
</evidence>
<accession>A0A261F1A9</accession>
<dbReference type="GO" id="GO:0016887">
    <property type="term" value="F:ATP hydrolysis activity"/>
    <property type="evidence" value="ECO:0007669"/>
    <property type="project" value="RHEA"/>
</dbReference>
<evidence type="ECO:0000256" key="10">
    <source>
        <dbReference type="PROSITE-ProRule" id="PRU00560"/>
    </source>
</evidence>
<dbReference type="Pfam" id="PF00580">
    <property type="entry name" value="UvrD-helicase"/>
    <property type="match status" value="1"/>
</dbReference>
<dbReference type="InterPro" id="IPR013986">
    <property type="entry name" value="DExx_box_DNA_helicase_dom_sf"/>
</dbReference>
<dbReference type="Proteomes" id="UP000216454">
    <property type="component" value="Unassembled WGS sequence"/>
</dbReference>
<reference evidence="14 15" key="1">
    <citation type="journal article" date="2017" name="BMC Genomics">
        <title>Comparative genomic and phylogenomic analyses of the Bifidobacteriaceae family.</title>
        <authorList>
            <person name="Lugli G.A."/>
            <person name="Milani C."/>
            <person name="Turroni F."/>
            <person name="Duranti S."/>
            <person name="Mancabelli L."/>
            <person name="Mangifesta M."/>
            <person name="Ferrario C."/>
            <person name="Modesto M."/>
            <person name="Mattarelli P."/>
            <person name="Jiri K."/>
            <person name="van Sinderen D."/>
            <person name="Ventura M."/>
        </authorList>
    </citation>
    <scope>NUCLEOTIDE SEQUENCE [LARGE SCALE GENOMIC DNA]</scope>
    <source>
        <strain evidence="14 15">DSM 24744</strain>
    </source>
</reference>
<evidence type="ECO:0000259" key="13">
    <source>
        <dbReference type="PROSITE" id="PS51217"/>
    </source>
</evidence>
<dbReference type="RefSeq" id="WP_158216089.1">
    <property type="nucleotide sequence ID" value="NZ_MWWQ01000005.1"/>
</dbReference>
<feature type="compositionally biased region" description="Low complexity" evidence="11">
    <location>
        <begin position="425"/>
        <end position="436"/>
    </location>
</feature>
<evidence type="ECO:0000259" key="12">
    <source>
        <dbReference type="PROSITE" id="PS51198"/>
    </source>
</evidence>
<dbReference type="GO" id="GO:0003677">
    <property type="term" value="F:DNA binding"/>
    <property type="evidence" value="ECO:0007669"/>
    <property type="project" value="UniProtKB-KW"/>
</dbReference>
<keyword evidence="3 10" id="KW-0378">Hydrolase</keyword>
<evidence type="ECO:0000256" key="9">
    <source>
        <dbReference type="ARBA" id="ARBA00048988"/>
    </source>
</evidence>
<dbReference type="Gene3D" id="3.40.50.300">
    <property type="entry name" value="P-loop containing nucleotide triphosphate hydrolases"/>
    <property type="match status" value="3"/>
</dbReference>
<evidence type="ECO:0000256" key="3">
    <source>
        <dbReference type="ARBA" id="ARBA00022801"/>
    </source>
</evidence>
<dbReference type="InterPro" id="IPR014017">
    <property type="entry name" value="DNA_helicase_UvrD-like_C"/>
</dbReference>
<organism evidence="14 15">
    <name type="scientific">Pseudoscardovia suis</name>
    <dbReference type="NCBI Taxonomy" id="987063"/>
    <lineage>
        <taxon>Bacteria</taxon>
        <taxon>Bacillati</taxon>
        <taxon>Actinomycetota</taxon>
        <taxon>Actinomycetes</taxon>
        <taxon>Bifidobacteriales</taxon>
        <taxon>Bifidobacteriaceae</taxon>
        <taxon>Pseudoscardovia</taxon>
    </lineage>
</organism>
<dbReference type="InterPro" id="IPR014016">
    <property type="entry name" value="UvrD-like_ATP-bd"/>
</dbReference>
<dbReference type="SUPFAM" id="SSF52540">
    <property type="entry name" value="P-loop containing nucleoside triphosphate hydrolases"/>
    <property type="match status" value="1"/>
</dbReference>
<dbReference type="EC" id="5.6.2.4" evidence="8"/>
<evidence type="ECO:0000313" key="15">
    <source>
        <dbReference type="Proteomes" id="UP000216454"/>
    </source>
</evidence>
<evidence type="ECO:0000256" key="8">
    <source>
        <dbReference type="ARBA" id="ARBA00034808"/>
    </source>
</evidence>
<dbReference type="PANTHER" id="PTHR11070">
    <property type="entry name" value="UVRD / RECB / PCRA DNA HELICASE FAMILY MEMBER"/>
    <property type="match status" value="1"/>
</dbReference>
<dbReference type="CDD" id="cd17932">
    <property type="entry name" value="DEXQc_UvrD"/>
    <property type="match status" value="1"/>
</dbReference>
<keyword evidence="15" id="KW-1185">Reference proteome</keyword>
<dbReference type="GO" id="GO:0000725">
    <property type="term" value="P:recombinational repair"/>
    <property type="evidence" value="ECO:0007669"/>
    <property type="project" value="TreeGrafter"/>
</dbReference>
<evidence type="ECO:0000256" key="6">
    <source>
        <dbReference type="ARBA" id="ARBA00023235"/>
    </source>
</evidence>
<comment type="catalytic activity">
    <reaction evidence="7">
        <text>Couples ATP hydrolysis with the unwinding of duplex DNA by translocating in the 3'-5' direction.</text>
        <dbReference type="EC" id="5.6.2.4"/>
    </reaction>
</comment>
<keyword evidence="5 10" id="KW-0067">ATP-binding</keyword>
<protein>
    <recommendedName>
        <fullName evidence="8">DNA 3'-5' helicase</fullName>
        <ecNumber evidence="8">5.6.2.4</ecNumber>
    </recommendedName>
</protein>
<evidence type="ECO:0000256" key="5">
    <source>
        <dbReference type="ARBA" id="ARBA00022840"/>
    </source>
</evidence>
<dbReference type="OrthoDB" id="9806690at2"/>
<dbReference type="GO" id="GO:0005524">
    <property type="term" value="F:ATP binding"/>
    <property type="evidence" value="ECO:0007669"/>
    <property type="project" value="UniProtKB-UniRule"/>
</dbReference>
<feature type="compositionally biased region" description="Polar residues" evidence="11">
    <location>
        <begin position="441"/>
        <end position="452"/>
    </location>
</feature>
<evidence type="ECO:0000256" key="1">
    <source>
        <dbReference type="ARBA" id="ARBA00009922"/>
    </source>
</evidence>
<evidence type="ECO:0000256" key="2">
    <source>
        <dbReference type="ARBA" id="ARBA00022741"/>
    </source>
</evidence>
<dbReference type="Gene3D" id="1.10.10.160">
    <property type="match status" value="1"/>
</dbReference>
<feature type="domain" description="UvrD-like helicase C-terminal" evidence="13">
    <location>
        <begin position="300"/>
        <end position="538"/>
    </location>
</feature>
<dbReference type="InterPro" id="IPR027417">
    <property type="entry name" value="P-loop_NTPase"/>
</dbReference>
<name>A0A261F1A9_9BIFI</name>
<comment type="similarity">
    <text evidence="1">Belongs to the helicase family. UvrD subfamily.</text>
</comment>